<evidence type="ECO:0000256" key="3">
    <source>
        <dbReference type="PIRSR" id="PIRSR000149-4"/>
    </source>
</evidence>
<gene>
    <name evidence="6" type="ORF">SacxiDRAFT_3917</name>
</gene>
<dbReference type="PRINTS" id="PR00078">
    <property type="entry name" value="G3PDHDRGNASE"/>
</dbReference>
<dbReference type="PIRSF" id="PIRSF000149">
    <property type="entry name" value="GAP_DH"/>
    <property type="match status" value="1"/>
</dbReference>
<proteinExistence type="inferred from homology"/>
<evidence type="ECO:0000259" key="5">
    <source>
        <dbReference type="SMART" id="SM00846"/>
    </source>
</evidence>
<sequence length="352" mass="36092">MTVVLGINGFGRVGRTLLRRVLSLEGTEQVEVVAVNDPADVDLLADLLTYDSPYGRLEQPVRVRGRTLCAGPHRISVTGGELVGDIDWRTSGADVVVETAETAVPAGTAPGGDPAAHLASGARKVVVAAPSSSADATIAVGINDDGYDPGTHHVVSAASGVAHCVAPMLLVLHRAFDVSDAVLTTVHGPADIPSPTDRHGTDLRQSRSATLGIVPSTMPATAETPRSLSALLAGLAGPADPAQVTEAVSVRVPVENGSLADLTALVPSPVTAGQVNRAFAVASEGRLRSHLRYSEAPLVSGDVVGSSASCVFDAGLTTVCAGLVKVFGWYDSEWGFACRLLDLAEFVAPEGS</sequence>
<feature type="site" description="Activates thiol group during catalysis" evidence="3">
    <location>
        <position position="187"/>
    </location>
</feature>
<dbReference type="Proteomes" id="UP000004691">
    <property type="component" value="Unassembled WGS sequence"/>
</dbReference>
<keyword evidence="2" id="KW-0520">NAD</keyword>
<feature type="binding site" evidence="2">
    <location>
        <position position="37"/>
    </location>
    <ligand>
        <name>NAD(+)</name>
        <dbReference type="ChEBI" id="CHEBI:57540"/>
    </ligand>
</feature>
<dbReference type="Pfam" id="PF02800">
    <property type="entry name" value="Gp_dh_C"/>
    <property type="match status" value="1"/>
</dbReference>
<dbReference type="SUPFAM" id="SSF55347">
    <property type="entry name" value="Glyceraldehyde-3-phosphate dehydrogenase-like, C-terminal domain"/>
    <property type="match status" value="1"/>
</dbReference>
<organism evidence="6 7">
    <name type="scientific">Saccharomonospora xinjiangensis XJ-54</name>
    <dbReference type="NCBI Taxonomy" id="882086"/>
    <lineage>
        <taxon>Bacteria</taxon>
        <taxon>Bacillati</taxon>
        <taxon>Actinomycetota</taxon>
        <taxon>Actinomycetes</taxon>
        <taxon>Pseudonocardiales</taxon>
        <taxon>Pseudonocardiaceae</taxon>
        <taxon>Saccharomonospora</taxon>
    </lineage>
</organism>
<dbReference type="Pfam" id="PF00044">
    <property type="entry name" value="Gp_dh_N"/>
    <property type="match status" value="1"/>
</dbReference>
<dbReference type="Gene3D" id="3.30.360.10">
    <property type="entry name" value="Dihydrodipicolinate Reductase, domain 2"/>
    <property type="match status" value="1"/>
</dbReference>
<dbReference type="InterPro" id="IPR036291">
    <property type="entry name" value="NAD(P)-bd_dom_sf"/>
</dbReference>
<evidence type="ECO:0000313" key="7">
    <source>
        <dbReference type="Proteomes" id="UP000004691"/>
    </source>
</evidence>
<dbReference type="InterPro" id="IPR020831">
    <property type="entry name" value="GlycerAld/Erythrose_P_DH"/>
</dbReference>
<dbReference type="InterPro" id="IPR020829">
    <property type="entry name" value="GlycerAld_3-P_DH_cat"/>
</dbReference>
<reference evidence="6 7" key="1">
    <citation type="submission" date="2012-01" db="EMBL/GenBank/DDBJ databases">
        <title>Improved High-Quality Draft sequence of Saccharomonospora xinjiangensis XJ-54.</title>
        <authorList>
            <consortium name="US DOE Joint Genome Institute"/>
            <person name="Lucas S."/>
            <person name="Han J."/>
            <person name="Lapidus A."/>
            <person name="Cheng J.-F."/>
            <person name="Goodwin L."/>
            <person name="Pitluck S."/>
            <person name="Peters L."/>
            <person name="Mikhailova N."/>
            <person name="Teshima H."/>
            <person name="Detter J.C."/>
            <person name="Han C."/>
            <person name="Tapia R."/>
            <person name="Land M."/>
            <person name="Hauser L."/>
            <person name="Kyrpides N."/>
            <person name="Ivanova N."/>
            <person name="Pagani I."/>
            <person name="Brambilla E.-M."/>
            <person name="Klenk H.-P."/>
            <person name="Woyke T."/>
        </authorList>
    </citation>
    <scope>NUCLEOTIDE SEQUENCE [LARGE SCALE GENOMIC DNA]</scope>
    <source>
        <strain evidence="6 7">XJ-54</strain>
    </source>
</reference>
<keyword evidence="1" id="KW-0560">Oxidoreductase</keyword>
<dbReference type="HOGENOM" id="CLU_030140_0_0_11"/>
<dbReference type="InterPro" id="IPR020828">
    <property type="entry name" value="GlycerAld_3-P_DH_NAD(P)-bd"/>
</dbReference>
<dbReference type="OrthoDB" id="9803304at2"/>
<dbReference type="EMBL" id="JH636049">
    <property type="protein sequence ID" value="EID56108.1"/>
    <property type="molecule type" value="Genomic_DNA"/>
</dbReference>
<dbReference type="STRING" id="882086.SacxiDRAFT_3917"/>
<evidence type="ECO:0000256" key="4">
    <source>
        <dbReference type="RuleBase" id="RU000397"/>
    </source>
</evidence>
<evidence type="ECO:0000256" key="1">
    <source>
        <dbReference type="ARBA" id="ARBA00023002"/>
    </source>
</evidence>
<dbReference type="PANTHER" id="PTHR43148">
    <property type="entry name" value="GLYCERALDEHYDE-3-PHOSPHATE DEHYDROGENASE 2"/>
    <property type="match status" value="1"/>
</dbReference>
<accession>I0V7K5</accession>
<keyword evidence="7" id="KW-1185">Reference proteome</keyword>
<feature type="domain" description="Glyceraldehyde 3-phosphate dehydrogenase NAD(P) binding" evidence="5">
    <location>
        <begin position="3"/>
        <end position="160"/>
    </location>
</feature>
<evidence type="ECO:0000313" key="6">
    <source>
        <dbReference type="EMBL" id="EID56108.1"/>
    </source>
</evidence>
<dbReference type="GO" id="GO:0051287">
    <property type="term" value="F:NAD binding"/>
    <property type="evidence" value="ECO:0007669"/>
    <property type="project" value="InterPro"/>
</dbReference>
<comment type="similarity">
    <text evidence="4">Belongs to the glyceraldehyde-3-phosphate dehydrogenase family.</text>
</comment>
<dbReference type="GO" id="GO:0016620">
    <property type="term" value="F:oxidoreductase activity, acting on the aldehyde or oxo group of donors, NAD or NADP as acceptor"/>
    <property type="evidence" value="ECO:0007669"/>
    <property type="project" value="InterPro"/>
</dbReference>
<dbReference type="eggNOG" id="COG0057">
    <property type="taxonomic scope" value="Bacteria"/>
</dbReference>
<dbReference type="AlphaFoldDB" id="I0V7K5"/>
<dbReference type="Gene3D" id="3.40.50.720">
    <property type="entry name" value="NAD(P)-binding Rossmann-like Domain"/>
    <property type="match status" value="1"/>
</dbReference>
<dbReference type="SUPFAM" id="SSF51735">
    <property type="entry name" value="NAD(P)-binding Rossmann-fold domains"/>
    <property type="match status" value="1"/>
</dbReference>
<name>I0V7K5_9PSEU</name>
<keyword evidence="2" id="KW-0547">Nucleotide-binding</keyword>
<dbReference type="SMART" id="SM00846">
    <property type="entry name" value="Gp_dh_N"/>
    <property type="match status" value="1"/>
</dbReference>
<protein>
    <submittedName>
        <fullName evidence="6">Glyceraldehyde-3-phosphate dehydrogenase/erythrose-4-phosphate dehydrogenase</fullName>
    </submittedName>
</protein>
<dbReference type="RefSeq" id="WP_006240342.1">
    <property type="nucleotide sequence ID" value="NZ_JH636049.1"/>
</dbReference>
<evidence type="ECO:0000256" key="2">
    <source>
        <dbReference type="PIRSR" id="PIRSR000149-3"/>
    </source>
</evidence>